<evidence type="ECO:0000313" key="4">
    <source>
        <dbReference type="EMBL" id="GBG31553.1"/>
    </source>
</evidence>
<dbReference type="InParanoid" id="A0A2R5GSD2"/>
<feature type="compositionally biased region" description="Basic and acidic residues" evidence="2">
    <location>
        <begin position="135"/>
        <end position="148"/>
    </location>
</feature>
<dbReference type="InterPro" id="IPR018200">
    <property type="entry name" value="USP_CS"/>
</dbReference>
<keyword evidence="1 4" id="KW-0378">Hydrolase</keyword>
<dbReference type="PROSITE" id="PS00972">
    <property type="entry name" value="USP_1"/>
    <property type="match status" value="1"/>
</dbReference>
<dbReference type="InterPro" id="IPR001394">
    <property type="entry name" value="Peptidase_C19_UCH"/>
</dbReference>
<comment type="catalytic activity">
    <reaction evidence="1">
        <text>Thiol-dependent hydrolysis of ester, thioester, amide, peptide and isopeptide bonds formed by the C-terminal Gly of ubiquitin (a 76-residue protein attached to proteins as an intracellular targeting signal).</text>
        <dbReference type="EC" id="3.4.19.12"/>
    </reaction>
</comment>
<gene>
    <name evidence="4" type="ORF">FCC1311_077772</name>
</gene>
<evidence type="ECO:0000256" key="2">
    <source>
        <dbReference type="SAM" id="MobiDB-lite"/>
    </source>
</evidence>
<evidence type="ECO:0000259" key="3">
    <source>
        <dbReference type="PROSITE" id="PS50235"/>
    </source>
</evidence>
<dbReference type="PANTHER" id="PTHR21646">
    <property type="entry name" value="UBIQUITIN CARBOXYL-TERMINAL HYDROLASE"/>
    <property type="match status" value="1"/>
</dbReference>
<organism evidence="4 5">
    <name type="scientific">Hondaea fermentalgiana</name>
    <dbReference type="NCBI Taxonomy" id="2315210"/>
    <lineage>
        <taxon>Eukaryota</taxon>
        <taxon>Sar</taxon>
        <taxon>Stramenopiles</taxon>
        <taxon>Bigyra</taxon>
        <taxon>Labyrinthulomycetes</taxon>
        <taxon>Thraustochytrida</taxon>
        <taxon>Thraustochytriidae</taxon>
        <taxon>Hondaea</taxon>
    </lineage>
</organism>
<keyword evidence="1" id="KW-0645">Protease</keyword>
<dbReference type="GO" id="GO:0004843">
    <property type="term" value="F:cysteine-type deubiquitinase activity"/>
    <property type="evidence" value="ECO:0007669"/>
    <property type="project" value="UniProtKB-UniRule"/>
</dbReference>
<dbReference type="PROSITE" id="PS00973">
    <property type="entry name" value="USP_2"/>
    <property type="match status" value="1"/>
</dbReference>
<accession>A0A2R5GSD2</accession>
<dbReference type="Proteomes" id="UP000241890">
    <property type="component" value="Unassembled WGS sequence"/>
</dbReference>
<sequence length="584" mass="64133">MNYRLDGPVLAGIIPEYLDPLSEASTAALVGVGANAASTRNQFLSADLWQDTLHLGLFGVSFLLIVVSHMPHGAAQGGPADNIHSGAPTEPEAADVHHCDSARRESSDISSSPLGRGNNVQDQVVGPSVDNASSFRDDVETKEDDRDGAATGSASGFLPQLVPSSPDAKTSTAQKRIPAHLSPQHCNAKRSRASLDIDTELARDFGKKIDLRTSVDLDLFVNGTRGLRNLGNTCYMNACLQCLAQCGTFAEYFIRMRHEAELNRENISAKGAMAEAYGKLINAMWAKSDPQKSAIRPSKVKAVIGEVASYFSGYEQHDAQELLRCLLDAIHEDVNRVREKVPYEEIQDVDNETVEATAQRWWAHYEKRNDSHVKDVFGGQLYSLVTCKTCGNQSKAFDPVLDLSVPIASPDAARVSLEDCLSAMVEEETLDGDNACYCRKCKSHQPSTRALQIFRAPQTLVVHLKRFAQKTPFQRTKLQTRVSLPLEGTLDLSPFCHKLAARDRPMYRLVAMVNHMGTLSGGHYTANARHVRTSVWHNYNDDRVTEIDPGNIDTSSAYLLFLERVHPVSADVVPRTPVSAQSHL</sequence>
<dbReference type="OrthoDB" id="292964at2759"/>
<dbReference type="InterPro" id="IPR028889">
    <property type="entry name" value="USP"/>
</dbReference>
<dbReference type="EC" id="3.4.19.12" evidence="1"/>
<dbReference type="CDD" id="cd02674">
    <property type="entry name" value="Peptidase_C19R"/>
    <property type="match status" value="1"/>
</dbReference>
<dbReference type="InterPro" id="IPR050185">
    <property type="entry name" value="Ub_carboxyl-term_hydrolase"/>
</dbReference>
<comment type="caution">
    <text evidence="4">The sequence shown here is derived from an EMBL/GenBank/DDBJ whole genome shotgun (WGS) entry which is preliminary data.</text>
</comment>
<reference evidence="4 5" key="1">
    <citation type="submission" date="2017-12" db="EMBL/GenBank/DDBJ databases">
        <title>Sequencing, de novo assembly and annotation of complete genome of a new Thraustochytrid species, strain FCC1311.</title>
        <authorList>
            <person name="Sedici K."/>
            <person name="Godart F."/>
            <person name="Aiese Cigliano R."/>
            <person name="Sanseverino W."/>
            <person name="Barakat M."/>
            <person name="Ortet P."/>
            <person name="Marechal E."/>
            <person name="Cagnac O."/>
            <person name="Amato A."/>
        </authorList>
    </citation>
    <scope>NUCLEOTIDE SEQUENCE [LARGE SCALE GENOMIC DNA]</scope>
</reference>
<proteinExistence type="inferred from homology"/>
<keyword evidence="5" id="KW-1185">Reference proteome</keyword>
<protein>
    <recommendedName>
        <fullName evidence="1">Ubiquitin carboxyl-terminal hydrolase</fullName>
        <ecNumber evidence="1">3.4.19.12</ecNumber>
    </recommendedName>
</protein>
<keyword evidence="1" id="KW-0788">Thiol protease</keyword>
<dbReference type="AlphaFoldDB" id="A0A2R5GSD2"/>
<keyword evidence="1" id="KW-0833">Ubl conjugation pathway</keyword>
<dbReference type="Gene3D" id="3.90.70.10">
    <property type="entry name" value="Cysteine proteinases"/>
    <property type="match status" value="1"/>
</dbReference>
<dbReference type="PROSITE" id="PS50235">
    <property type="entry name" value="USP_3"/>
    <property type="match status" value="1"/>
</dbReference>
<evidence type="ECO:0000256" key="1">
    <source>
        <dbReference type="RuleBase" id="RU366025"/>
    </source>
</evidence>
<dbReference type="PANTHER" id="PTHR21646:SF23">
    <property type="entry name" value="UBIQUITIN CARBOXYL-TERMINAL HYDROLASE USP2"/>
    <property type="match status" value="1"/>
</dbReference>
<feature type="domain" description="USP" evidence="3">
    <location>
        <begin position="225"/>
        <end position="565"/>
    </location>
</feature>
<evidence type="ECO:0000313" key="5">
    <source>
        <dbReference type="Proteomes" id="UP000241890"/>
    </source>
</evidence>
<dbReference type="GO" id="GO:0006508">
    <property type="term" value="P:proteolysis"/>
    <property type="evidence" value="ECO:0007669"/>
    <property type="project" value="UniProtKB-KW"/>
</dbReference>
<name>A0A2R5GSD2_9STRA</name>
<dbReference type="GO" id="GO:0016579">
    <property type="term" value="P:protein deubiquitination"/>
    <property type="evidence" value="ECO:0007669"/>
    <property type="project" value="InterPro"/>
</dbReference>
<dbReference type="Pfam" id="PF00443">
    <property type="entry name" value="UCH"/>
    <property type="match status" value="1"/>
</dbReference>
<feature type="region of interest" description="Disordered" evidence="2">
    <location>
        <begin position="74"/>
        <end position="189"/>
    </location>
</feature>
<comment type="similarity">
    <text evidence="1">Belongs to the peptidase C19 family.</text>
</comment>
<feature type="compositionally biased region" description="Basic and acidic residues" evidence="2">
    <location>
        <begin position="94"/>
        <end position="107"/>
    </location>
</feature>
<dbReference type="EMBL" id="BEYU01000100">
    <property type="protein sequence ID" value="GBG31553.1"/>
    <property type="molecule type" value="Genomic_DNA"/>
</dbReference>
<dbReference type="SUPFAM" id="SSF54001">
    <property type="entry name" value="Cysteine proteinases"/>
    <property type="match status" value="1"/>
</dbReference>
<dbReference type="InterPro" id="IPR038765">
    <property type="entry name" value="Papain-like_cys_pep_sf"/>
</dbReference>